<dbReference type="InterPro" id="IPR008928">
    <property type="entry name" value="6-hairpin_glycosidase_sf"/>
</dbReference>
<dbReference type="PANTHER" id="PTHR15108">
    <property type="entry name" value="N-ACYLGLUCOSAMINE-2-EPIMERASE"/>
    <property type="match status" value="1"/>
</dbReference>
<dbReference type="GO" id="GO:0005975">
    <property type="term" value="P:carbohydrate metabolic process"/>
    <property type="evidence" value="ECO:0007669"/>
    <property type="project" value="InterPro"/>
</dbReference>
<evidence type="ECO:0000256" key="4">
    <source>
        <dbReference type="HAMAP-Rule" id="MF_00929"/>
    </source>
</evidence>
<dbReference type="AlphaFoldDB" id="A0A1I2FZM7"/>
<dbReference type="InterPro" id="IPR010819">
    <property type="entry name" value="AGE/CE"/>
</dbReference>
<dbReference type="EC" id="5.1.3.11" evidence="4"/>
<comment type="similarity">
    <text evidence="4">Belongs to the cellobiose 2-epimerase family.</text>
</comment>
<sequence length="433" mass="50110">MIDRLELISYLEIFEKELHDDILAYWMAYGVEKKGHGFYGAVDLDNKPVLSANKTSVLNSRILWTFSAAAKQYPEKAYESLAHRAYRVIREDFADNEFGGFFMELSSSNQVESDVKHTYAQAFVIYSLCKYYEFAPSEELLSEIQTFFLLLDAKTKDPVNPGYLESFTRGWEPITENRMADNNEPKSLNTHLHLLEAYAAVYKVWKSELVKRRLTELLELFIHRIIRPDGHLGVFFTTEFEETESSKEICSFGQEIEGSWMIWEAAEILGDKEILACIKPLILKMADAVLRVGVDKDGGVFLESTRWGSHIRTNKHWWLQAEALVGFMNSYQLTGDSSYWETVKLTWSFIDQFVIDHDRGEWFTKVSRLGEAYVVEPKDDPSPFYRNDWKIDPWKCPYHNGRAMLELVSRISELLENSADANSLLKTKNEQNG</sequence>
<dbReference type="EMBL" id="FONW01000002">
    <property type="protein sequence ID" value="SFF10864.1"/>
    <property type="molecule type" value="Genomic_DNA"/>
</dbReference>
<evidence type="ECO:0000256" key="1">
    <source>
        <dbReference type="ARBA" id="ARBA00001470"/>
    </source>
</evidence>
<dbReference type="HAMAP" id="MF_00929">
    <property type="entry name" value="Cellobiose_2_epim"/>
    <property type="match status" value="1"/>
</dbReference>
<dbReference type="InterPro" id="IPR012341">
    <property type="entry name" value="6hp_glycosidase-like_sf"/>
</dbReference>
<accession>A0A1I2FZM7</accession>
<comment type="function">
    <text evidence="4">Catalyzes the reversible epimerization of cellobiose to 4-O-beta-D-glucopyranosyl-D-mannose (Glc-Man).</text>
</comment>
<reference evidence="5 6" key="1">
    <citation type="submission" date="2016-10" db="EMBL/GenBank/DDBJ databases">
        <authorList>
            <person name="de Groot N.N."/>
        </authorList>
    </citation>
    <scope>NUCLEOTIDE SEQUENCE [LARGE SCALE GENOMIC DNA]</scope>
    <source>
        <strain evidence="5 6">CGMCC 1.9156</strain>
    </source>
</reference>
<proteinExistence type="inferred from homology"/>
<dbReference type="Proteomes" id="UP000198964">
    <property type="component" value="Unassembled WGS sequence"/>
</dbReference>
<protein>
    <recommendedName>
        <fullName evidence="4">Cellobiose 2-epimerase</fullName>
        <shortName evidence="4">CE</shortName>
        <ecNumber evidence="4">5.1.3.11</ecNumber>
    </recommendedName>
</protein>
<dbReference type="InterPro" id="IPR028584">
    <property type="entry name" value="Cellobiose_2_epim"/>
</dbReference>
<evidence type="ECO:0000256" key="2">
    <source>
        <dbReference type="ARBA" id="ARBA00008558"/>
    </source>
</evidence>
<dbReference type="Gene3D" id="1.50.10.10">
    <property type="match status" value="1"/>
</dbReference>
<keyword evidence="6" id="KW-1185">Reference proteome</keyword>
<comment type="similarity">
    <text evidence="2">Belongs to the N-acylglucosamine 2-epimerase family.</text>
</comment>
<keyword evidence="3 4" id="KW-0413">Isomerase</keyword>
<comment type="catalytic activity">
    <reaction evidence="1 4">
        <text>D-cellobiose = beta-D-glucosyl-(1-&gt;4)-D-mannopyranose</text>
        <dbReference type="Rhea" id="RHEA:23384"/>
        <dbReference type="ChEBI" id="CHEBI:17057"/>
        <dbReference type="ChEBI" id="CHEBI:47931"/>
        <dbReference type="EC" id="5.1.3.11"/>
    </reaction>
</comment>
<name>A0A1I2FZM7_9BACT</name>
<evidence type="ECO:0000256" key="3">
    <source>
        <dbReference type="ARBA" id="ARBA00023235"/>
    </source>
</evidence>
<dbReference type="SUPFAM" id="SSF48208">
    <property type="entry name" value="Six-hairpin glycosidases"/>
    <property type="match status" value="1"/>
</dbReference>
<organism evidence="5 6">
    <name type="scientific">Sunxiuqinia elliptica</name>
    <dbReference type="NCBI Taxonomy" id="655355"/>
    <lineage>
        <taxon>Bacteria</taxon>
        <taxon>Pseudomonadati</taxon>
        <taxon>Bacteroidota</taxon>
        <taxon>Bacteroidia</taxon>
        <taxon>Marinilabiliales</taxon>
        <taxon>Prolixibacteraceae</taxon>
        <taxon>Sunxiuqinia</taxon>
    </lineage>
</organism>
<dbReference type="STRING" id="655355.SAMN05216283_102696"/>
<evidence type="ECO:0000313" key="6">
    <source>
        <dbReference type="Proteomes" id="UP000198964"/>
    </source>
</evidence>
<dbReference type="Pfam" id="PF07221">
    <property type="entry name" value="GlcNAc_2-epim"/>
    <property type="match status" value="1"/>
</dbReference>
<gene>
    <name evidence="5" type="ORF">SAMN05216283_102696</name>
</gene>
<dbReference type="GO" id="GO:0047736">
    <property type="term" value="F:cellobiose epimerase activity"/>
    <property type="evidence" value="ECO:0007669"/>
    <property type="project" value="UniProtKB-UniRule"/>
</dbReference>
<evidence type="ECO:0000313" key="5">
    <source>
        <dbReference type="EMBL" id="SFF10864.1"/>
    </source>
</evidence>